<accession>A0A1I6K525</accession>
<comment type="pathway">
    <text evidence="2 15">Cofactor biosynthesis; FAD biosynthesis; FAD from FMN: step 1/1.</text>
</comment>
<dbReference type="GO" id="GO:0003919">
    <property type="term" value="F:FMN adenylyltransferase activity"/>
    <property type="evidence" value="ECO:0007669"/>
    <property type="project" value="UniProtKB-UniRule"/>
</dbReference>
<protein>
    <recommendedName>
        <fullName evidence="15">Riboflavin biosynthesis protein</fullName>
    </recommendedName>
    <domain>
        <recommendedName>
            <fullName evidence="15">Riboflavin kinase</fullName>
            <ecNumber evidence="15">2.7.1.26</ecNumber>
        </recommendedName>
        <alternativeName>
            <fullName evidence="15">Flavokinase</fullName>
        </alternativeName>
    </domain>
    <domain>
        <recommendedName>
            <fullName evidence="15">FMN adenylyltransferase</fullName>
            <ecNumber evidence="15">2.7.7.2</ecNumber>
        </recommendedName>
        <alternativeName>
            <fullName evidence="15">FAD pyrophosphorylase</fullName>
        </alternativeName>
        <alternativeName>
            <fullName evidence="15">FAD synthase</fullName>
        </alternativeName>
    </domain>
</protein>
<organism evidence="17 18">
    <name type="scientific">Marinobacter daqiaonensis</name>
    <dbReference type="NCBI Taxonomy" id="650891"/>
    <lineage>
        <taxon>Bacteria</taxon>
        <taxon>Pseudomonadati</taxon>
        <taxon>Pseudomonadota</taxon>
        <taxon>Gammaproteobacteria</taxon>
        <taxon>Pseudomonadales</taxon>
        <taxon>Marinobacteraceae</taxon>
        <taxon>Marinobacter</taxon>
    </lineage>
</organism>
<dbReference type="Proteomes" id="UP000198644">
    <property type="component" value="Unassembled WGS sequence"/>
</dbReference>
<dbReference type="EC" id="2.7.1.26" evidence="15"/>
<reference evidence="17 18" key="1">
    <citation type="submission" date="2016-10" db="EMBL/GenBank/DDBJ databases">
        <authorList>
            <person name="de Groot N.N."/>
        </authorList>
    </citation>
    <scope>NUCLEOTIDE SEQUENCE [LARGE SCALE GENOMIC DNA]</scope>
    <source>
        <strain evidence="17 18">CGMCC 1.9167</strain>
    </source>
</reference>
<evidence type="ECO:0000256" key="3">
    <source>
        <dbReference type="ARBA" id="ARBA00005201"/>
    </source>
</evidence>
<dbReference type="STRING" id="650891.SAMN05216203_3551"/>
<dbReference type="GO" id="GO:0009398">
    <property type="term" value="P:FMN biosynthetic process"/>
    <property type="evidence" value="ECO:0007669"/>
    <property type="project" value="UniProtKB-UniRule"/>
</dbReference>
<dbReference type="NCBIfam" id="TIGR00083">
    <property type="entry name" value="ribF"/>
    <property type="match status" value="1"/>
</dbReference>
<dbReference type="NCBIfam" id="NF004163">
    <property type="entry name" value="PRK05627.1-6"/>
    <property type="match status" value="1"/>
</dbReference>
<comment type="pathway">
    <text evidence="3 15">Cofactor biosynthesis; FMN biosynthesis; FMN from riboflavin (ATP route): step 1/1.</text>
</comment>
<keyword evidence="9 15" id="KW-0418">Kinase</keyword>
<proteinExistence type="inferred from homology"/>
<keyword evidence="5 15" id="KW-0288">FMN</keyword>
<keyword evidence="6 15" id="KW-0808">Transferase</keyword>
<comment type="catalytic activity">
    <reaction evidence="13 15">
        <text>riboflavin + ATP = FMN + ADP + H(+)</text>
        <dbReference type="Rhea" id="RHEA:14357"/>
        <dbReference type="ChEBI" id="CHEBI:15378"/>
        <dbReference type="ChEBI" id="CHEBI:30616"/>
        <dbReference type="ChEBI" id="CHEBI:57986"/>
        <dbReference type="ChEBI" id="CHEBI:58210"/>
        <dbReference type="ChEBI" id="CHEBI:456216"/>
        <dbReference type="EC" id="2.7.1.26"/>
    </reaction>
</comment>
<evidence type="ECO:0000256" key="2">
    <source>
        <dbReference type="ARBA" id="ARBA00004726"/>
    </source>
</evidence>
<dbReference type="PANTHER" id="PTHR22749:SF6">
    <property type="entry name" value="RIBOFLAVIN KINASE"/>
    <property type="match status" value="1"/>
</dbReference>
<dbReference type="Pfam" id="PF06574">
    <property type="entry name" value="FAD_syn"/>
    <property type="match status" value="1"/>
</dbReference>
<dbReference type="Gene3D" id="3.40.50.620">
    <property type="entry name" value="HUPs"/>
    <property type="match status" value="1"/>
</dbReference>
<gene>
    <name evidence="17" type="ORF">SAMN05216203_3551</name>
</gene>
<evidence type="ECO:0000256" key="11">
    <source>
        <dbReference type="ARBA" id="ARBA00022840"/>
    </source>
</evidence>
<sequence>MRLIRGLTNLKLLSQQKNSVLSRGCVATVGNFDGVHLGHQTILEQVKEKARELDLPSVVMVFEPQPREFFQGDEAPPRLTGFRQKFETLLANGVDLVLCLKFDETFRSYSGMGFIDDVLIDGLNVRHLVVGDDFRFGCDRAGDFRLLEQVGGQSGFTVENTRTVAVDGERVSSTRVRKALMDNQLELAERLLGRPYAIRGRVVHGRELGRQIGARTANILLGRLAPLRGVYVVAVTLPDGERRDGVANIGLRPTVDGRQPSLEVHLFDFAGTLYGQRIEVVFRHPLRDEIKFDSIEELKDQIARDFRDARAWIADHGTVANQH</sequence>
<evidence type="ECO:0000313" key="17">
    <source>
        <dbReference type="EMBL" id="SFR86332.1"/>
    </source>
</evidence>
<evidence type="ECO:0000256" key="13">
    <source>
        <dbReference type="ARBA" id="ARBA00047880"/>
    </source>
</evidence>
<dbReference type="InterPro" id="IPR002606">
    <property type="entry name" value="Riboflavin_kinase_bac"/>
</dbReference>
<dbReference type="GO" id="GO:0009231">
    <property type="term" value="P:riboflavin biosynthetic process"/>
    <property type="evidence" value="ECO:0007669"/>
    <property type="project" value="InterPro"/>
</dbReference>
<dbReference type="Gene3D" id="2.40.30.30">
    <property type="entry name" value="Riboflavin kinase-like"/>
    <property type="match status" value="1"/>
</dbReference>
<dbReference type="OrthoDB" id="9803667at2"/>
<dbReference type="GO" id="GO:0008531">
    <property type="term" value="F:riboflavin kinase activity"/>
    <property type="evidence" value="ECO:0007669"/>
    <property type="project" value="UniProtKB-UniRule"/>
</dbReference>
<feature type="domain" description="Riboflavin kinase" evidence="16">
    <location>
        <begin position="191"/>
        <end position="314"/>
    </location>
</feature>
<comment type="function">
    <text evidence="1">Catalyzes the phosphorylation of riboflavin to FMN followed by the adenylation of FMN to FAD.</text>
</comment>
<name>A0A1I6K525_9GAMM</name>
<dbReference type="UniPathway" id="UPA00277">
    <property type="reaction ID" value="UER00407"/>
</dbReference>
<dbReference type="NCBIfam" id="NF004160">
    <property type="entry name" value="PRK05627.1-3"/>
    <property type="match status" value="1"/>
</dbReference>
<evidence type="ECO:0000256" key="9">
    <source>
        <dbReference type="ARBA" id="ARBA00022777"/>
    </source>
</evidence>
<keyword evidence="10 15" id="KW-0274">FAD</keyword>
<dbReference type="InterPro" id="IPR015864">
    <property type="entry name" value="FAD_synthase"/>
</dbReference>
<evidence type="ECO:0000259" key="16">
    <source>
        <dbReference type="SMART" id="SM00904"/>
    </source>
</evidence>
<dbReference type="CDD" id="cd02064">
    <property type="entry name" value="FAD_synthetase_N"/>
    <property type="match status" value="1"/>
</dbReference>
<dbReference type="GO" id="GO:0006747">
    <property type="term" value="P:FAD biosynthetic process"/>
    <property type="evidence" value="ECO:0007669"/>
    <property type="project" value="UniProtKB-UniRule"/>
</dbReference>
<dbReference type="InterPro" id="IPR014729">
    <property type="entry name" value="Rossmann-like_a/b/a_fold"/>
</dbReference>
<dbReference type="InterPro" id="IPR023468">
    <property type="entry name" value="Riboflavin_kinase"/>
</dbReference>
<dbReference type="PIRSF" id="PIRSF004491">
    <property type="entry name" value="FAD_Synth"/>
    <property type="match status" value="1"/>
</dbReference>
<evidence type="ECO:0000256" key="12">
    <source>
        <dbReference type="ARBA" id="ARBA00023268"/>
    </source>
</evidence>
<evidence type="ECO:0000256" key="4">
    <source>
        <dbReference type="ARBA" id="ARBA00022630"/>
    </source>
</evidence>
<keyword evidence="4 15" id="KW-0285">Flavoprotein</keyword>
<dbReference type="AlphaFoldDB" id="A0A1I6K525"/>
<dbReference type="NCBIfam" id="NF004159">
    <property type="entry name" value="PRK05627.1-2"/>
    <property type="match status" value="1"/>
</dbReference>
<dbReference type="NCBIfam" id="TIGR00125">
    <property type="entry name" value="cyt_tran_rel"/>
    <property type="match status" value="1"/>
</dbReference>
<dbReference type="InterPro" id="IPR023465">
    <property type="entry name" value="Riboflavin_kinase_dom_sf"/>
</dbReference>
<evidence type="ECO:0000256" key="8">
    <source>
        <dbReference type="ARBA" id="ARBA00022741"/>
    </source>
</evidence>
<evidence type="ECO:0000256" key="1">
    <source>
        <dbReference type="ARBA" id="ARBA00002121"/>
    </source>
</evidence>
<dbReference type="EC" id="2.7.7.2" evidence="15"/>
<dbReference type="InterPro" id="IPR015865">
    <property type="entry name" value="Riboflavin_kinase_bac/euk"/>
</dbReference>
<evidence type="ECO:0000256" key="14">
    <source>
        <dbReference type="ARBA" id="ARBA00049494"/>
    </source>
</evidence>
<evidence type="ECO:0000256" key="5">
    <source>
        <dbReference type="ARBA" id="ARBA00022643"/>
    </source>
</evidence>
<dbReference type="NCBIfam" id="NF004162">
    <property type="entry name" value="PRK05627.1-5"/>
    <property type="match status" value="1"/>
</dbReference>
<dbReference type="PANTHER" id="PTHR22749">
    <property type="entry name" value="RIBOFLAVIN KINASE/FMN ADENYLYLTRANSFERASE"/>
    <property type="match status" value="1"/>
</dbReference>
<dbReference type="Pfam" id="PF01687">
    <property type="entry name" value="Flavokinase"/>
    <property type="match status" value="1"/>
</dbReference>
<comment type="similarity">
    <text evidence="15">Belongs to the ribF family.</text>
</comment>
<dbReference type="RefSeq" id="WP_092016459.1">
    <property type="nucleotide sequence ID" value="NZ_FOYW01000004.1"/>
</dbReference>
<evidence type="ECO:0000256" key="15">
    <source>
        <dbReference type="PIRNR" id="PIRNR004491"/>
    </source>
</evidence>
<dbReference type="SUPFAM" id="SSF82114">
    <property type="entry name" value="Riboflavin kinase-like"/>
    <property type="match status" value="1"/>
</dbReference>
<keyword evidence="7 15" id="KW-0548">Nucleotidyltransferase</keyword>
<dbReference type="InterPro" id="IPR004821">
    <property type="entry name" value="Cyt_trans-like"/>
</dbReference>
<keyword evidence="8 15" id="KW-0547">Nucleotide-binding</keyword>
<keyword evidence="12" id="KW-0511">Multifunctional enzyme</keyword>
<evidence type="ECO:0000256" key="10">
    <source>
        <dbReference type="ARBA" id="ARBA00022827"/>
    </source>
</evidence>
<dbReference type="EMBL" id="FOYW01000004">
    <property type="protein sequence ID" value="SFR86332.1"/>
    <property type="molecule type" value="Genomic_DNA"/>
</dbReference>
<dbReference type="SMART" id="SM00904">
    <property type="entry name" value="Flavokinase"/>
    <property type="match status" value="1"/>
</dbReference>
<keyword evidence="11 15" id="KW-0067">ATP-binding</keyword>
<dbReference type="UniPathway" id="UPA00276">
    <property type="reaction ID" value="UER00406"/>
</dbReference>
<dbReference type="SUPFAM" id="SSF52374">
    <property type="entry name" value="Nucleotidylyl transferase"/>
    <property type="match status" value="1"/>
</dbReference>
<evidence type="ECO:0000256" key="6">
    <source>
        <dbReference type="ARBA" id="ARBA00022679"/>
    </source>
</evidence>
<evidence type="ECO:0000256" key="7">
    <source>
        <dbReference type="ARBA" id="ARBA00022695"/>
    </source>
</evidence>
<dbReference type="FunFam" id="3.40.50.620:FF:000021">
    <property type="entry name" value="Riboflavin biosynthesis protein"/>
    <property type="match status" value="1"/>
</dbReference>
<keyword evidence="18" id="KW-1185">Reference proteome</keyword>
<comment type="catalytic activity">
    <reaction evidence="14 15">
        <text>FMN + ATP + H(+) = FAD + diphosphate</text>
        <dbReference type="Rhea" id="RHEA:17237"/>
        <dbReference type="ChEBI" id="CHEBI:15378"/>
        <dbReference type="ChEBI" id="CHEBI:30616"/>
        <dbReference type="ChEBI" id="CHEBI:33019"/>
        <dbReference type="ChEBI" id="CHEBI:57692"/>
        <dbReference type="ChEBI" id="CHEBI:58210"/>
        <dbReference type="EC" id="2.7.7.2"/>
    </reaction>
</comment>
<dbReference type="GO" id="GO:0005524">
    <property type="term" value="F:ATP binding"/>
    <property type="evidence" value="ECO:0007669"/>
    <property type="project" value="UniProtKB-UniRule"/>
</dbReference>
<evidence type="ECO:0000313" key="18">
    <source>
        <dbReference type="Proteomes" id="UP000198644"/>
    </source>
</evidence>